<proteinExistence type="predicted"/>
<keyword evidence="2" id="KW-1185">Reference proteome</keyword>
<dbReference type="EMBL" id="JBAKAZ010000050">
    <property type="protein sequence ID" value="MEL0630322.1"/>
    <property type="molecule type" value="Genomic_DNA"/>
</dbReference>
<sequence>MIVTKAQLYPVSPLDGLNNYKRVQRIEQDGSIIERVYLDIIDPSMRELLIFQHYLSFMVKHFESDEVGIKINSRDEPWDFNISLSTGREFNIEITAIADNMKHFTNDKSEERLSKWRQQQFIPYFELQKLGLLFPNSEIYSYLKKLKSSGIGKKQAVKNPLYRKGKNIIVSNVPAPLKSLSEILNEVINKKLKKKHAGKEKTVLLIDNRTGAFDLPELQNSVEEISDDLDKTPFMEIWVYTGYASDFDGNNAEYSFTPIKCSQNQFHVLDKLSLKSEDGLYI</sequence>
<evidence type="ECO:0000313" key="1">
    <source>
        <dbReference type="EMBL" id="MEL0630322.1"/>
    </source>
</evidence>
<reference evidence="1 2" key="1">
    <citation type="submission" date="2024-02" db="EMBL/GenBank/DDBJ databases">
        <title>Bacteria isolated from the canopy kelp, Nereocystis luetkeana.</title>
        <authorList>
            <person name="Pfister C.A."/>
            <person name="Younker I.T."/>
            <person name="Light S.H."/>
        </authorList>
    </citation>
    <scope>NUCLEOTIDE SEQUENCE [LARGE SCALE GENOMIC DNA]</scope>
    <source>
        <strain evidence="1 2">TI.1.05</strain>
    </source>
</reference>
<organism evidence="1 2">
    <name type="scientific">Psychromonas aquatilis</name>
    <dbReference type="NCBI Taxonomy" id="2005072"/>
    <lineage>
        <taxon>Bacteria</taxon>
        <taxon>Pseudomonadati</taxon>
        <taxon>Pseudomonadota</taxon>
        <taxon>Gammaproteobacteria</taxon>
        <taxon>Alteromonadales</taxon>
        <taxon>Psychromonadaceae</taxon>
        <taxon>Psychromonas</taxon>
    </lineage>
</organism>
<accession>A0ABU9GSR5</accession>
<dbReference type="Proteomes" id="UP001369082">
    <property type="component" value="Unassembled WGS sequence"/>
</dbReference>
<protein>
    <submittedName>
        <fullName evidence="1">Uncharacterized protein</fullName>
    </submittedName>
</protein>
<dbReference type="RefSeq" id="WP_341598451.1">
    <property type="nucleotide sequence ID" value="NZ_JBAKAZ010000050.1"/>
</dbReference>
<gene>
    <name evidence="1" type="ORF">V6256_11960</name>
</gene>
<name>A0ABU9GSR5_9GAMM</name>
<evidence type="ECO:0000313" key="2">
    <source>
        <dbReference type="Proteomes" id="UP001369082"/>
    </source>
</evidence>
<comment type="caution">
    <text evidence="1">The sequence shown here is derived from an EMBL/GenBank/DDBJ whole genome shotgun (WGS) entry which is preliminary data.</text>
</comment>